<keyword evidence="8 11" id="KW-0472">Membrane</keyword>
<dbReference type="GO" id="GO:0031966">
    <property type="term" value="C:mitochondrial membrane"/>
    <property type="evidence" value="ECO:0007669"/>
    <property type="project" value="UniProtKB-SubCell"/>
</dbReference>
<evidence type="ECO:0000313" key="14">
    <source>
        <dbReference type="ZFIN" id="ZDB-GENE-130603-44"/>
    </source>
</evidence>
<gene>
    <name evidence="13 14" type="primary">si:dkey-21c1.4</name>
</gene>
<dbReference type="GeneID" id="100151186"/>
<dbReference type="InterPro" id="IPR019344">
    <property type="entry name" value="F1F0-ATPsyn_F_prd"/>
</dbReference>
<keyword evidence="6" id="KW-0406">Ion transport</keyword>
<evidence type="ECO:0000256" key="2">
    <source>
        <dbReference type="ARBA" id="ARBA00005895"/>
    </source>
</evidence>
<evidence type="ECO:0000313" key="12">
    <source>
        <dbReference type="Proteomes" id="UP000000437"/>
    </source>
</evidence>
<dbReference type="Proteomes" id="UP000000437">
    <property type="component" value="Chromosome 12"/>
</dbReference>
<reference evidence="13" key="1">
    <citation type="submission" date="2025-08" db="UniProtKB">
        <authorList>
            <consortium name="RefSeq"/>
        </authorList>
    </citation>
    <scope>IDENTIFICATION</scope>
    <source>
        <strain evidence="13">Tuebingen</strain>
        <tissue evidence="13">Fibroblasts and whole tissue</tissue>
    </source>
</reference>
<dbReference type="PANTHER" id="PTHR13080:SF17">
    <property type="entry name" value="ATP SYNTHASE SUBUNIT F, MITOCHONDRIAL"/>
    <property type="match status" value="1"/>
</dbReference>
<keyword evidence="11" id="KW-1133">Transmembrane helix</keyword>
<evidence type="ECO:0000256" key="4">
    <source>
        <dbReference type="ARBA" id="ARBA00022547"/>
    </source>
</evidence>
<dbReference type="RefSeq" id="XP_021336062.1">
    <property type="nucleotide sequence ID" value="XM_021480387.3"/>
</dbReference>
<evidence type="ECO:0000256" key="5">
    <source>
        <dbReference type="ARBA" id="ARBA00022781"/>
    </source>
</evidence>
<evidence type="ECO:0000313" key="13">
    <source>
        <dbReference type="RefSeq" id="XP_021336062.1"/>
    </source>
</evidence>
<comment type="similarity">
    <text evidence="2">Belongs to the ATPase F chain family.</text>
</comment>
<evidence type="ECO:0000256" key="8">
    <source>
        <dbReference type="ARBA" id="ARBA00023136"/>
    </source>
</evidence>
<evidence type="ECO:0000256" key="6">
    <source>
        <dbReference type="ARBA" id="ARBA00023065"/>
    </source>
</evidence>
<keyword evidence="4" id="KW-0138">CF(0)</keyword>
<keyword evidence="5" id="KW-0375">Hydrogen ion transport</keyword>
<dbReference type="OrthoDB" id="8921675at2759"/>
<evidence type="ECO:0000256" key="11">
    <source>
        <dbReference type="SAM" id="Phobius"/>
    </source>
</evidence>
<dbReference type="GO" id="GO:0042776">
    <property type="term" value="P:proton motive force-driven mitochondrial ATP synthesis"/>
    <property type="evidence" value="ECO:0000318"/>
    <property type="project" value="GO_Central"/>
</dbReference>
<organism evidence="12 13">
    <name type="scientific">Danio rerio</name>
    <name type="common">Zebrafish</name>
    <name type="synonym">Brachydanio rerio</name>
    <dbReference type="NCBI Taxonomy" id="7955"/>
    <lineage>
        <taxon>Eukaryota</taxon>
        <taxon>Metazoa</taxon>
        <taxon>Chordata</taxon>
        <taxon>Craniata</taxon>
        <taxon>Vertebrata</taxon>
        <taxon>Euteleostomi</taxon>
        <taxon>Actinopterygii</taxon>
        <taxon>Neopterygii</taxon>
        <taxon>Teleostei</taxon>
        <taxon>Ostariophysi</taxon>
        <taxon>Cypriniformes</taxon>
        <taxon>Danionidae</taxon>
        <taxon>Danioninae</taxon>
        <taxon>Danio</taxon>
    </lineage>
</organism>
<dbReference type="FunCoup" id="A0A8M9PX83">
    <property type="interactions" value="523"/>
</dbReference>
<feature type="transmembrane region" description="Helical" evidence="11">
    <location>
        <begin position="445"/>
        <end position="465"/>
    </location>
</feature>
<evidence type="ECO:0000256" key="7">
    <source>
        <dbReference type="ARBA" id="ARBA00023128"/>
    </source>
</evidence>
<accession>A0A8M9PX83</accession>
<keyword evidence="7" id="KW-0496">Mitochondrion</keyword>
<name>A0A8M9PX83_DANRE</name>
<dbReference type="ZFIN" id="ZDB-GENE-130603-44">
    <property type="gene designation" value="si:dkey-21c1.4"/>
</dbReference>
<keyword evidence="11" id="KW-0812">Transmembrane</keyword>
<keyword evidence="9" id="KW-0066">ATP synthesis</keyword>
<protein>
    <submittedName>
        <fullName evidence="13">Uncharacterized protein si:dkey-21c1.4 isoform X1</fullName>
    </submittedName>
</protein>
<comment type="subcellular location">
    <subcellularLocation>
        <location evidence="1">Mitochondrion membrane</location>
    </subcellularLocation>
</comment>
<keyword evidence="3" id="KW-0813">Transport</keyword>
<dbReference type="AGR" id="ZFIN:ZDB-GENE-130603-44"/>
<dbReference type="PANTHER" id="PTHR13080">
    <property type="entry name" value="ATP SYNTHASE F CHAIN, MITOCHONDRIAL-RELATED"/>
    <property type="match status" value="1"/>
</dbReference>
<feature type="region of interest" description="Disordered" evidence="10">
    <location>
        <begin position="81"/>
        <end position="183"/>
    </location>
</feature>
<dbReference type="Pfam" id="PF10206">
    <property type="entry name" value="WRW"/>
    <property type="match status" value="1"/>
</dbReference>
<sequence>MTNIIQCEELQTRLHCSAEQCPYCGKPFKRLKTHIPHCKMAPAAQSQKSIQAPKELSATSSRQKILKKTAAAETNVVIFNETQPSKSRRKGDLHNAESPLSSTKVKVSSSETLDTERPKSKWLAKRQKELERLQLLVPDSQKPSKPTSLSEHAGDKSFCEISKGPDQGTSQTNGKSTRGKKKLKMAQLSEQLSITKGEINSTGSVPAKSSSVPRECIVEFKNPKLKTRVKCLEEIERCAKSQNKEFDLISGAKEHKALPIFTSKTSVWDHISYSLYYKRSFNLFVPYPVLQTSKDSAVETKEISTMRQSEKLATALIKVSIAPSPVLSETNIRQPAEDTLNSRLQGVRSLSWAPEMKTDCSRIQLSTVPLGCCANEDIWMKNQLSGPSTLCKVPLFRRKFGDVRLNELGLWLGARAPVSPGEIVNMFKQGWQWYYRKYIDVRRGGVGGISMLLTGYCVLCYIWNYTHLKKDRWRKYH</sequence>
<evidence type="ECO:0000256" key="3">
    <source>
        <dbReference type="ARBA" id="ARBA00022448"/>
    </source>
</evidence>
<evidence type="ECO:0000256" key="10">
    <source>
        <dbReference type="SAM" id="MobiDB-lite"/>
    </source>
</evidence>
<dbReference type="GO" id="GO:0045259">
    <property type="term" value="C:proton-transporting ATP synthase complex"/>
    <property type="evidence" value="ECO:0000318"/>
    <property type="project" value="GO_Central"/>
</dbReference>
<proteinExistence type="inferred from homology"/>
<feature type="compositionally biased region" description="Polar residues" evidence="10">
    <location>
        <begin position="141"/>
        <end position="150"/>
    </location>
</feature>
<feature type="compositionally biased region" description="Low complexity" evidence="10">
    <location>
        <begin position="98"/>
        <end position="112"/>
    </location>
</feature>
<dbReference type="AlphaFoldDB" id="A0A8M9PX83"/>
<feature type="compositionally biased region" description="Polar residues" evidence="10">
    <location>
        <begin position="167"/>
        <end position="176"/>
    </location>
</feature>
<evidence type="ECO:0000256" key="9">
    <source>
        <dbReference type="ARBA" id="ARBA00023310"/>
    </source>
</evidence>
<dbReference type="GO" id="GO:1902600">
    <property type="term" value="P:proton transmembrane transport"/>
    <property type="evidence" value="ECO:0007669"/>
    <property type="project" value="UniProtKB-KW"/>
</dbReference>
<evidence type="ECO:0000256" key="1">
    <source>
        <dbReference type="ARBA" id="ARBA00004325"/>
    </source>
</evidence>
<keyword evidence="12" id="KW-1185">Reference proteome</keyword>